<dbReference type="Proteomes" id="UP000010296">
    <property type="component" value="Unassembled WGS sequence"/>
</dbReference>
<dbReference type="HOGENOM" id="CLU_215808_0_0_9"/>
<accession>E6LET6</accession>
<keyword evidence="2" id="KW-1185">Reference proteome</keyword>
<dbReference type="EMBL" id="AEPV01000033">
    <property type="protein sequence ID" value="EFU74287.1"/>
    <property type="molecule type" value="Genomic_DNA"/>
</dbReference>
<evidence type="ECO:0000313" key="2">
    <source>
        <dbReference type="Proteomes" id="UP000010296"/>
    </source>
</evidence>
<dbReference type="STRING" id="888064.HMPREF9088_0876"/>
<sequence>MAQISQALTHSDIKTIEIYVNTPNVVDLSTYEKFEKRLDEVRQASKINN</sequence>
<name>E6LET6_ENTI1</name>
<organism evidence="1 2">
    <name type="scientific">Enterococcus italicus (strain DSM 15952 / CCUG 50447 / LMG 22039 / TP 1.5)</name>
    <dbReference type="NCBI Taxonomy" id="888064"/>
    <lineage>
        <taxon>Bacteria</taxon>
        <taxon>Bacillati</taxon>
        <taxon>Bacillota</taxon>
        <taxon>Bacilli</taxon>
        <taxon>Lactobacillales</taxon>
        <taxon>Enterococcaceae</taxon>
        <taxon>Enterococcus</taxon>
    </lineage>
</organism>
<reference evidence="1 2" key="1">
    <citation type="submission" date="2010-12" db="EMBL/GenBank/DDBJ databases">
        <authorList>
            <person name="Muzny D."/>
            <person name="Qin X."/>
            <person name="Deng J."/>
            <person name="Jiang H."/>
            <person name="Liu Y."/>
            <person name="Qu J."/>
            <person name="Song X.-Z."/>
            <person name="Zhang L."/>
            <person name="Thornton R."/>
            <person name="Coyle M."/>
            <person name="Francisco L."/>
            <person name="Jackson L."/>
            <person name="Javaid M."/>
            <person name="Korchina V."/>
            <person name="Kovar C."/>
            <person name="Mata R."/>
            <person name="Mathew T."/>
            <person name="Ngo R."/>
            <person name="Nguyen L."/>
            <person name="Nguyen N."/>
            <person name="Okwuonu G."/>
            <person name="Ongeri F."/>
            <person name="Pham C."/>
            <person name="Simmons D."/>
            <person name="Wilczek-Boney K."/>
            <person name="Hale W."/>
            <person name="Jakkamsetti A."/>
            <person name="Pham P."/>
            <person name="Ruth R."/>
            <person name="San Lucas F."/>
            <person name="Warren J."/>
            <person name="Zhang J."/>
            <person name="Zhao Z."/>
            <person name="Zhou C."/>
            <person name="Zhu D."/>
            <person name="Lee S."/>
            <person name="Bess C."/>
            <person name="Blankenburg K."/>
            <person name="Forbes L."/>
            <person name="Fu Q."/>
            <person name="Gubbala S."/>
            <person name="Hirani K."/>
            <person name="Jayaseelan J.C."/>
            <person name="Lara F."/>
            <person name="Munidasa M."/>
            <person name="Palculict T."/>
            <person name="Patil S."/>
            <person name="Pu L.-L."/>
            <person name="Saada N."/>
            <person name="Tang L."/>
            <person name="Weissenberger G."/>
            <person name="Zhu Y."/>
            <person name="Hemphill L."/>
            <person name="Shang Y."/>
            <person name="Youmans B."/>
            <person name="Ayvaz T."/>
            <person name="Ross M."/>
            <person name="Santibanez J."/>
            <person name="Aqrawi P."/>
            <person name="Gross S."/>
            <person name="Joshi V."/>
            <person name="Fowler G."/>
            <person name="Nazareth L."/>
            <person name="Reid J."/>
            <person name="Worley K."/>
            <person name="Petrosino J."/>
            <person name="Highlander S."/>
            <person name="Gibbs R."/>
        </authorList>
    </citation>
    <scope>NUCLEOTIDE SEQUENCE [LARGE SCALE GENOMIC DNA]</scope>
    <source>
        <strain evidence="2">DSM 15952 / CCUG 50447 / LMG 22039 / TP 1.5</strain>
    </source>
</reference>
<proteinExistence type="predicted"/>
<comment type="caution">
    <text evidence="1">The sequence shown here is derived from an EMBL/GenBank/DDBJ whole genome shotgun (WGS) entry which is preliminary data.</text>
</comment>
<protein>
    <submittedName>
        <fullName evidence="1">Uncharacterized protein</fullName>
    </submittedName>
</protein>
<evidence type="ECO:0000313" key="1">
    <source>
        <dbReference type="EMBL" id="EFU74287.1"/>
    </source>
</evidence>
<gene>
    <name evidence="1" type="ORF">HMPREF9088_0876</name>
</gene>
<dbReference type="AlphaFoldDB" id="E6LET6"/>